<evidence type="ECO:0000256" key="8">
    <source>
        <dbReference type="SAM" id="MobiDB-lite"/>
    </source>
</evidence>
<feature type="transmembrane region" description="Helical" evidence="7">
    <location>
        <begin position="215"/>
        <end position="240"/>
    </location>
</feature>
<dbReference type="EMBL" id="LT629772">
    <property type="protein sequence ID" value="SDS91429.1"/>
    <property type="molecule type" value="Genomic_DNA"/>
</dbReference>
<dbReference type="Proteomes" id="UP000199103">
    <property type="component" value="Chromosome I"/>
</dbReference>
<dbReference type="RefSeq" id="WP_091526757.1">
    <property type="nucleotide sequence ID" value="NZ_LT629772.1"/>
</dbReference>
<evidence type="ECO:0000256" key="2">
    <source>
        <dbReference type="ARBA" id="ARBA00022448"/>
    </source>
</evidence>
<proteinExistence type="inferred from homology"/>
<dbReference type="PANTHER" id="PTHR43744">
    <property type="entry name" value="ABC TRANSPORTER PERMEASE PROTEIN MG189-RELATED-RELATED"/>
    <property type="match status" value="1"/>
</dbReference>
<gene>
    <name evidence="10" type="ORF">SAMN04489812_3469</name>
</gene>
<dbReference type="OrthoDB" id="2063054at2"/>
<organism evidence="10 11">
    <name type="scientific">Microlunatus soli</name>
    <dbReference type="NCBI Taxonomy" id="630515"/>
    <lineage>
        <taxon>Bacteria</taxon>
        <taxon>Bacillati</taxon>
        <taxon>Actinomycetota</taxon>
        <taxon>Actinomycetes</taxon>
        <taxon>Propionibacteriales</taxon>
        <taxon>Propionibacteriaceae</taxon>
        <taxon>Microlunatus</taxon>
    </lineage>
</organism>
<dbReference type="STRING" id="630515.SAMN04489812_3469"/>
<feature type="transmembrane region" description="Helical" evidence="7">
    <location>
        <begin position="172"/>
        <end position="194"/>
    </location>
</feature>
<dbReference type="InterPro" id="IPR035906">
    <property type="entry name" value="MetI-like_sf"/>
</dbReference>
<evidence type="ECO:0000256" key="3">
    <source>
        <dbReference type="ARBA" id="ARBA00022475"/>
    </source>
</evidence>
<evidence type="ECO:0000313" key="10">
    <source>
        <dbReference type="EMBL" id="SDS91429.1"/>
    </source>
</evidence>
<dbReference type="InterPro" id="IPR000515">
    <property type="entry name" value="MetI-like"/>
</dbReference>
<keyword evidence="3" id="KW-1003">Cell membrane</keyword>
<dbReference type="Pfam" id="PF00528">
    <property type="entry name" value="BPD_transp_1"/>
    <property type="match status" value="1"/>
</dbReference>
<keyword evidence="6 7" id="KW-0472">Membrane</keyword>
<feature type="transmembrane region" description="Helical" evidence="7">
    <location>
        <begin position="103"/>
        <end position="128"/>
    </location>
</feature>
<dbReference type="CDD" id="cd06261">
    <property type="entry name" value="TM_PBP2"/>
    <property type="match status" value="1"/>
</dbReference>
<evidence type="ECO:0000256" key="6">
    <source>
        <dbReference type="ARBA" id="ARBA00023136"/>
    </source>
</evidence>
<comment type="similarity">
    <text evidence="7">Belongs to the binding-protein-dependent transport system permease family.</text>
</comment>
<dbReference type="AlphaFoldDB" id="A0A1H1W5D6"/>
<evidence type="ECO:0000256" key="7">
    <source>
        <dbReference type="RuleBase" id="RU363032"/>
    </source>
</evidence>
<dbReference type="GO" id="GO:0005886">
    <property type="term" value="C:plasma membrane"/>
    <property type="evidence" value="ECO:0007669"/>
    <property type="project" value="UniProtKB-SubCell"/>
</dbReference>
<feature type="transmembrane region" description="Helical" evidence="7">
    <location>
        <begin position="278"/>
        <end position="301"/>
    </location>
</feature>
<name>A0A1H1W5D6_9ACTN</name>
<dbReference type="SUPFAM" id="SSF161098">
    <property type="entry name" value="MetI-like"/>
    <property type="match status" value="1"/>
</dbReference>
<feature type="region of interest" description="Disordered" evidence="8">
    <location>
        <begin position="1"/>
        <end position="34"/>
    </location>
</feature>
<dbReference type="PANTHER" id="PTHR43744:SF12">
    <property type="entry name" value="ABC TRANSPORTER PERMEASE PROTEIN MG189-RELATED"/>
    <property type="match status" value="1"/>
</dbReference>
<protein>
    <submittedName>
        <fullName evidence="10">Carbohydrate ABC transporter membrane protein 2, CUT1 family</fullName>
    </submittedName>
</protein>
<dbReference type="PROSITE" id="PS50928">
    <property type="entry name" value="ABC_TM1"/>
    <property type="match status" value="1"/>
</dbReference>
<evidence type="ECO:0000259" key="9">
    <source>
        <dbReference type="PROSITE" id="PS50928"/>
    </source>
</evidence>
<evidence type="ECO:0000256" key="5">
    <source>
        <dbReference type="ARBA" id="ARBA00022989"/>
    </source>
</evidence>
<sequence>MSALSDLGEQAGLGDRSKTPTPKRSSDFNRAADGSRQPWWSSIIARVVMIAACCLLLLPLYWMVNTSLKSSPELATYPPTWWPHAPQFGNYVDALNTMPFVRLFINTAIITILSVLFSVVSSFLVAYGFSCIEWPGRDKLFYVVLATLFLPFPVTLIPMFDLYARLGWVNTWLPLIVPHLFGSAFYIFLLRQFLLQIPKDMLDAARIDGAGDWRIAWQLVFPSSLSAITAVAIFTAVGAWNDFLGPLIYLQDAKLQTLSIGLQTFRQVETQDIQTNQLMAASFLVVLPLIILFIVFQRFFLKGITIGGFK</sequence>
<feature type="domain" description="ABC transmembrane type-1" evidence="9">
    <location>
        <begin position="104"/>
        <end position="296"/>
    </location>
</feature>
<accession>A0A1H1W5D6</accession>
<keyword evidence="5 7" id="KW-1133">Transmembrane helix</keyword>
<keyword evidence="4 7" id="KW-0812">Transmembrane</keyword>
<evidence type="ECO:0000256" key="1">
    <source>
        <dbReference type="ARBA" id="ARBA00004651"/>
    </source>
</evidence>
<feature type="transmembrane region" description="Helical" evidence="7">
    <location>
        <begin position="43"/>
        <end position="64"/>
    </location>
</feature>
<keyword evidence="11" id="KW-1185">Reference proteome</keyword>
<dbReference type="Gene3D" id="1.10.3720.10">
    <property type="entry name" value="MetI-like"/>
    <property type="match status" value="1"/>
</dbReference>
<comment type="subcellular location">
    <subcellularLocation>
        <location evidence="1 7">Cell membrane</location>
        <topology evidence="1 7">Multi-pass membrane protein</topology>
    </subcellularLocation>
</comment>
<dbReference type="GO" id="GO:0055085">
    <property type="term" value="P:transmembrane transport"/>
    <property type="evidence" value="ECO:0007669"/>
    <property type="project" value="InterPro"/>
</dbReference>
<keyword evidence="2 7" id="KW-0813">Transport</keyword>
<reference evidence="10 11" key="1">
    <citation type="submission" date="2016-10" db="EMBL/GenBank/DDBJ databases">
        <authorList>
            <person name="de Groot N.N."/>
        </authorList>
    </citation>
    <scope>NUCLEOTIDE SEQUENCE [LARGE SCALE GENOMIC DNA]</scope>
    <source>
        <strain evidence="10 11">DSM 21800</strain>
    </source>
</reference>
<evidence type="ECO:0000313" key="11">
    <source>
        <dbReference type="Proteomes" id="UP000199103"/>
    </source>
</evidence>
<evidence type="ECO:0000256" key="4">
    <source>
        <dbReference type="ARBA" id="ARBA00022692"/>
    </source>
</evidence>
<feature type="transmembrane region" description="Helical" evidence="7">
    <location>
        <begin position="140"/>
        <end position="160"/>
    </location>
</feature>